<dbReference type="GO" id="GO:0051920">
    <property type="term" value="F:peroxiredoxin activity"/>
    <property type="evidence" value="ECO:0007669"/>
    <property type="project" value="InterPro"/>
</dbReference>
<dbReference type="PANTHER" id="PTHR33930">
    <property type="entry name" value="ALKYL HYDROPEROXIDE REDUCTASE AHPD"/>
    <property type="match status" value="1"/>
</dbReference>
<evidence type="ECO:0000313" key="2">
    <source>
        <dbReference type="EMBL" id="AMG75594.1"/>
    </source>
</evidence>
<accession>A0AA86L3X1</accession>
<organism evidence="2 3">
    <name type="scientific">Sphingopyxis granuli</name>
    <dbReference type="NCBI Taxonomy" id="267128"/>
    <lineage>
        <taxon>Bacteria</taxon>
        <taxon>Pseudomonadati</taxon>
        <taxon>Pseudomonadota</taxon>
        <taxon>Alphaproteobacteria</taxon>
        <taxon>Sphingomonadales</taxon>
        <taxon>Sphingomonadaceae</taxon>
        <taxon>Sphingopyxis</taxon>
    </lineage>
</organism>
<keyword evidence="3" id="KW-1185">Reference proteome</keyword>
<dbReference type="InterPro" id="IPR029032">
    <property type="entry name" value="AhpD-like"/>
</dbReference>
<dbReference type="KEGG" id="sgi:SGRAN_3251"/>
<dbReference type="SUPFAM" id="SSF69118">
    <property type="entry name" value="AhpD-like"/>
    <property type="match status" value="1"/>
</dbReference>
<feature type="domain" description="Carboxymuconolactone decarboxylase-like" evidence="1">
    <location>
        <begin position="138"/>
        <end position="206"/>
    </location>
</feature>
<evidence type="ECO:0000259" key="1">
    <source>
        <dbReference type="Pfam" id="PF02627"/>
    </source>
</evidence>
<dbReference type="InterPro" id="IPR003779">
    <property type="entry name" value="CMD-like"/>
</dbReference>
<name>A0AA86L3X1_9SPHN</name>
<sequence length="215" mass="23143">MTNLEDLEALAVVALNGAADGAPLDELSTALIQLGCCVSVCSLDRAAIDQSIEKAFAAGATFEQVQEVIALISGLGVHSLMVSSVPVLEAARRHGRIETTMDAERVALWDRYVGDDPFWKGFEAEVPGFLQSMLILSPDIFEGFFTYCAIPWKSGKVRAVTKELIAMASDATPSHRFVPGFKVHLRNAIALGASKTMVRETLRIAARTPKHSGTP</sequence>
<dbReference type="EMBL" id="CP012199">
    <property type="protein sequence ID" value="AMG75594.1"/>
    <property type="molecule type" value="Genomic_DNA"/>
</dbReference>
<proteinExistence type="predicted"/>
<dbReference type="Proteomes" id="UP000058599">
    <property type="component" value="Chromosome"/>
</dbReference>
<dbReference type="PANTHER" id="PTHR33930:SF2">
    <property type="entry name" value="BLR3452 PROTEIN"/>
    <property type="match status" value="1"/>
</dbReference>
<dbReference type="Gene3D" id="1.20.1290.10">
    <property type="entry name" value="AhpD-like"/>
    <property type="match status" value="1"/>
</dbReference>
<evidence type="ECO:0000313" key="3">
    <source>
        <dbReference type="Proteomes" id="UP000058599"/>
    </source>
</evidence>
<gene>
    <name evidence="2" type="ORF">SGRAN_3251</name>
</gene>
<dbReference type="AlphaFoldDB" id="A0AA86L3X1"/>
<dbReference type="Pfam" id="PF02627">
    <property type="entry name" value="CMD"/>
    <property type="match status" value="1"/>
</dbReference>
<protein>
    <recommendedName>
        <fullName evidence="1">Carboxymuconolactone decarboxylase-like domain-containing protein</fullName>
    </recommendedName>
</protein>
<reference evidence="2 3" key="1">
    <citation type="journal article" date="2016" name="BMC Genomics">
        <title>Genomic analysis of the nitrate-respiring Sphingopyxis granuli (formerly Sphingomonas macrogoltabida) strain TFA.</title>
        <authorList>
            <person name="Garcia-Romero I."/>
            <person name="Perez-Pulido A.J."/>
            <person name="Gonzalez-Flores Y.E."/>
            <person name="Reyes-Ramirez F."/>
            <person name="Santero E."/>
            <person name="Floriano B."/>
        </authorList>
    </citation>
    <scope>NUCLEOTIDE SEQUENCE [LARGE SCALE GENOMIC DNA]</scope>
    <source>
        <strain evidence="2 3">TFA</strain>
    </source>
</reference>
<dbReference type="RefSeq" id="WP_067185460.1">
    <property type="nucleotide sequence ID" value="NZ_CP012199.1"/>
</dbReference>